<evidence type="ECO:0000256" key="4">
    <source>
        <dbReference type="ARBA" id="ARBA00022692"/>
    </source>
</evidence>
<feature type="domain" description="Mechanosensitive ion channel MscS C-terminal" evidence="9">
    <location>
        <begin position="196"/>
        <end position="277"/>
    </location>
</feature>
<evidence type="ECO:0000256" key="3">
    <source>
        <dbReference type="ARBA" id="ARBA00022475"/>
    </source>
</evidence>
<evidence type="ECO:0000256" key="6">
    <source>
        <dbReference type="ARBA" id="ARBA00023136"/>
    </source>
</evidence>
<dbReference type="EMBL" id="VUMT01000001">
    <property type="protein sequence ID" value="MSS62342.1"/>
    <property type="molecule type" value="Genomic_DNA"/>
</dbReference>
<evidence type="ECO:0000259" key="8">
    <source>
        <dbReference type="Pfam" id="PF00924"/>
    </source>
</evidence>
<proteinExistence type="inferred from homology"/>
<dbReference type="SUPFAM" id="SSF50182">
    <property type="entry name" value="Sm-like ribonucleoproteins"/>
    <property type="match status" value="1"/>
</dbReference>
<dbReference type="RefSeq" id="WP_154515541.1">
    <property type="nucleotide sequence ID" value="NZ_VUMT01000001.1"/>
</dbReference>
<evidence type="ECO:0000256" key="2">
    <source>
        <dbReference type="ARBA" id="ARBA00008017"/>
    </source>
</evidence>
<dbReference type="Gene3D" id="3.30.70.100">
    <property type="match status" value="1"/>
</dbReference>
<evidence type="ECO:0000313" key="11">
    <source>
        <dbReference type="Proteomes" id="UP000482209"/>
    </source>
</evidence>
<keyword evidence="11" id="KW-1185">Reference proteome</keyword>
<dbReference type="InterPro" id="IPR006686">
    <property type="entry name" value="MscS_channel_CS"/>
</dbReference>
<dbReference type="Pfam" id="PF00924">
    <property type="entry name" value="MS_channel_2nd"/>
    <property type="match status" value="1"/>
</dbReference>
<keyword evidence="3" id="KW-1003">Cell membrane</keyword>
<evidence type="ECO:0000259" key="9">
    <source>
        <dbReference type="Pfam" id="PF21082"/>
    </source>
</evidence>
<keyword evidence="6 7" id="KW-0472">Membrane</keyword>
<protein>
    <submittedName>
        <fullName evidence="10">Mechanosensitive ion channel</fullName>
    </submittedName>
</protein>
<dbReference type="PROSITE" id="PS01246">
    <property type="entry name" value="UPF0003"/>
    <property type="match status" value="1"/>
</dbReference>
<dbReference type="Pfam" id="PF21082">
    <property type="entry name" value="MS_channel_3rd"/>
    <property type="match status" value="1"/>
</dbReference>
<evidence type="ECO:0000256" key="7">
    <source>
        <dbReference type="SAM" id="Phobius"/>
    </source>
</evidence>
<feature type="transmembrane region" description="Helical" evidence="7">
    <location>
        <begin position="77"/>
        <end position="101"/>
    </location>
</feature>
<dbReference type="SUPFAM" id="SSF82861">
    <property type="entry name" value="Mechanosensitive channel protein MscS (YggB), transmembrane region"/>
    <property type="match status" value="1"/>
</dbReference>
<comment type="subcellular location">
    <subcellularLocation>
        <location evidence="1">Cell membrane</location>
        <topology evidence="1">Multi-pass membrane protein</topology>
    </subcellularLocation>
</comment>
<dbReference type="Proteomes" id="UP000482209">
    <property type="component" value="Unassembled WGS sequence"/>
</dbReference>
<dbReference type="AlphaFoldDB" id="A0A6L5XUH9"/>
<feature type="transmembrane region" description="Helical" evidence="7">
    <location>
        <begin position="39"/>
        <end position="57"/>
    </location>
</feature>
<dbReference type="InterPro" id="IPR010920">
    <property type="entry name" value="LSM_dom_sf"/>
</dbReference>
<sequence length="298" mass="33142">MNLLFGFLATSGTSNEITTKEAITWIEKLIPALITLGKNLVFALIFIVIARRLIRWLKKILDRSFKRSSLDEGVSKFLLSLISVSLNILMVIVAINIIGIATGSLVALLGSAGLTLGLALQGSLQNFAGGVLILIMKPFRIGDYIIAGADEGTVTGIDIFYTKLLTIDNRKIVIPNGGLSNQSIINVTNEENRRLDLSIPIEYSANIKQVKELLFAIIMQYDSVLKEQPIDVFVSEFADSAILIGVRMWTKKEDYWQLKWALLEEIKERFDENHISIPFNQLDVTIRTDLSGSSNLIK</sequence>
<feature type="transmembrane region" description="Helical" evidence="7">
    <location>
        <begin position="107"/>
        <end position="135"/>
    </location>
</feature>
<gene>
    <name evidence="10" type="ORF">FYJ58_00340</name>
</gene>
<comment type="caution">
    <text evidence="10">The sequence shown here is derived from an EMBL/GenBank/DDBJ whole genome shotgun (WGS) entry which is preliminary data.</text>
</comment>
<organism evidence="10 11">
    <name type="scientific">Velocimicrobium porci</name>
    <dbReference type="NCBI Taxonomy" id="2606634"/>
    <lineage>
        <taxon>Bacteria</taxon>
        <taxon>Bacillati</taxon>
        <taxon>Bacillota</taxon>
        <taxon>Clostridia</taxon>
        <taxon>Lachnospirales</taxon>
        <taxon>Lachnospiraceae</taxon>
        <taxon>Velocimicrobium</taxon>
    </lineage>
</organism>
<accession>A0A6L5XUH9</accession>
<dbReference type="Gene3D" id="2.30.30.60">
    <property type="match status" value="1"/>
</dbReference>
<dbReference type="InterPro" id="IPR011014">
    <property type="entry name" value="MscS_channel_TM-2"/>
</dbReference>
<dbReference type="InterPro" id="IPR049278">
    <property type="entry name" value="MS_channel_C"/>
</dbReference>
<evidence type="ECO:0000313" key="10">
    <source>
        <dbReference type="EMBL" id="MSS62342.1"/>
    </source>
</evidence>
<dbReference type="InterPro" id="IPR023408">
    <property type="entry name" value="MscS_beta-dom_sf"/>
</dbReference>
<comment type="similarity">
    <text evidence="2">Belongs to the MscS (TC 1.A.23) family.</text>
</comment>
<dbReference type="InterPro" id="IPR011066">
    <property type="entry name" value="MscS_channel_C_sf"/>
</dbReference>
<keyword evidence="4 7" id="KW-0812">Transmembrane</keyword>
<name>A0A6L5XUH9_9FIRM</name>
<dbReference type="SUPFAM" id="SSF82689">
    <property type="entry name" value="Mechanosensitive channel protein MscS (YggB), C-terminal domain"/>
    <property type="match status" value="1"/>
</dbReference>
<evidence type="ECO:0000256" key="5">
    <source>
        <dbReference type="ARBA" id="ARBA00022989"/>
    </source>
</evidence>
<reference evidence="10 11" key="1">
    <citation type="submission" date="2019-08" db="EMBL/GenBank/DDBJ databases">
        <title>In-depth cultivation of the pig gut microbiome towards novel bacterial diversity and tailored functional studies.</title>
        <authorList>
            <person name="Wylensek D."/>
            <person name="Hitch T.C.A."/>
            <person name="Clavel T."/>
        </authorList>
    </citation>
    <scope>NUCLEOTIDE SEQUENCE [LARGE SCALE GENOMIC DNA]</scope>
    <source>
        <strain evidence="10 11">WCA-693-APC-MOT-I</strain>
    </source>
</reference>
<dbReference type="GO" id="GO:0008381">
    <property type="term" value="F:mechanosensitive monoatomic ion channel activity"/>
    <property type="evidence" value="ECO:0007669"/>
    <property type="project" value="InterPro"/>
</dbReference>
<dbReference type="Gene3D" id="1.10.287.1260">
    <property type="match status" value="1"/>
</dbReference>
<dbReference type="InterPro" id="IPR045275">
    <property type="entry name" value="MscS_archaea/bacteria_type"/>
</dbReference>
<dbReference type="InterPro" id="IPR006685">
    <property type="entry name" value="MscS_channel_2nd"/>
</dbReference>
<dbReference type="GO" id="GO:0005886">
    <property type="term" value="C:plasma membrane"/>
    <property type="evidence" value="ECO:0007669"/>
    <property type="project" value="UniProtKB-SubCell"/>
</dbReference>
<dbReference type="PANTHER" id="PTHR30221">
    <property type="entry name" value="SMALL-CONDUCTANCE MECHANOSENSITIVE CHANNEL"/>
    <property type="match status" value="1"/>
</dbReference>
<feature type="domain" description="Mechanosensitive ion channel MscS" evidence="8">
    <location>
        <begin position="123"/>
        <end position="188"/>
    </location>
</feature>
<evidence type="ECO:0000256" key="1">
    <source>
        <dbReference type="ARBA" id="ARBA00004651"/>
    </source>
</evidence>
<dbReference type="PANTHER" id="PTHR30221:SF1">
    <property type="entry name" value="SMALL-CONDUCTANCE MECHANOSENSITIVE CHANNEL"/>
    <property type="match status" value="1"/>
</dbReference>
<keyword evidence="5 7" id="KW-1133">Transmembrane helix</keyword>